<gene>
    <name evidence="2" type="ORF">PV04_08673</name>
</gene>
<dbReference type="InterPro" id="IPR036412">
    <property type="entry name" value="HAD-like_sf"/>
</dbReference>
<dbReference type="EMBL" id="KN846961">
    <property type="protein sequence ID" value="KIW63690.1"/>
    <property type="molecule type" value="Genomic_DNA"/>
</dbReference>
<organism evidence="2 3">
    <name type="scientific">Phialophora macrospora</name>
    <dbReference type="NCBI Taxonomy" id="1851006"/>
    <lineage>
        <taxon>Eukaryota</taxon>
        <taxon>Fungi</taxon>
        <taxon>Dikarya</taxon>
        <taxon>Ascomycota</taxon>
        <taxon>Pezizomycotina</taxon>
        <taxon>Eurotiomycetes</taxon>
        <taxon>Chaetothyriomycetidae</taxon>
        <taxon>Chaetothyriales</taxon>
        <taxon>Herpotrichiellaceae</taxon>
        <taxon>Phialophora</taxon>
    </lineage>
</organism>
<evidence type="ECO:0008006" key="4">
    <source>
        <dbReference type="Google" id="ProtNLM"/>
    </source>
</evidence>
<dbReference type="PANTHER" id="PTHR18901">
    <property type="entry name" value="2-DEOXYGLUCOSE-6-PHOSPHATE PHOSPHATASE 2"/>
    <property type="match status" value="1"/>
</dbReference>
<feature type="compositionally biased region" description="Basic and acidic residues" evidence="1">
    <location>
        <begin position="260"/>
        <end position="270"/>
    </location>
</feature>
<dbReference type="NCBIfam" id="TIGR01509">
    <property type="entry name" value="HAD-SF-IA-v3"/>
    <property type="match status" value="1"/>
</dbReference>
<feature type="region of interest" description="Disordered" evidence="1">
    <location>
        <begin position="260"/>
        <end position="280"/>
    </location>
</feature>
<evidence type="ECO:0000313" key="2">
    <source>
        <dbReference type="EMBL" id="KIW63690.1"/>
    </source>
</evidence>
<dbReference type="SUPFAM" id="SSF56784">
    <property type="entry name" value="HAD-like"/>
    <property type="match status" value="1"/>
</dbReference>
<evidence type="ECO:0000256" key="1">
    <source>
        <dbReference type="SAM" id="MobiDB-lite"/>
    </source>
</evidence>
<dbReference type="InterPro" id="IPR023214">
    <property type="entry name" value="HAD_sf"/>
</dbReference>
<dbReference type="STRING" id="5601.A0A0D2F9W0"/>
<dbReference type="Gene3D" id="3.40.50.1000">
    <property type="entry name" value="HAD superfamily/HAD-like"/>
    <property type="match status" value="1"/>
</dbReference>
<dbReference type="GO" id="GO:0016791">
    <property type="term" value="F:phosphatase activity"/>
    <property type="evidence" value="ECO:0007669"/>
    <property type="project" value="UniProtKB-ARBA"/>
</dbReference>
<dbReference type="Proteomes" id="UP000054266">
    <property type="component" value="Unassembled WGS sequence"/>
</dbReference>
<reference evidence="2 3" key="1">
    <citation type="submission" date="2015-01" db="EMBL/GenBank/DDBJ databases">
        <title>The Genome Sequence of Capronia semiimmersa CBS27337.</title>
        <authorList>
            <consortium name="The Broad Institute Genomics Platform"/>
            <person name="Cuomo C."/>
            <person name="de Hoog S."/>
            <person name="Gorbushina A."/>
            <person name="Stielow B."/>
            <person name="Teixiera M."/>
            <person name="Abouelleil A."/>
            <person name="Chapman S.B."/>
            <person name="Priest M."/>
            <person name="Young S.K."/>
            <person name="Wortman J."/>
            <person name="Nusbaum C."/>
            <person name="Birren B."/>
        </authorList>
    </citation>
    <scope>NUCLEOTIDE SEQUENCE [LARGE SCALE GENOMIC DNA]</scope>
    <source>
        <strain evidence="2 3">CBS 27337</strain>
    </source>
</reference>
<accession>A0A0D2F9W0</accession>
<dbReference type="InterPro" id="IPR023198">
    <property type="entry name" value="PGP-like_dom2"/>
</dbReference>
<dbReference type="PANTHER" id="PTHR18901:SF38">
    <property type="entry name" value="PSEUDOURIDINE-5'-PHOSPHATASE"/>
    <property type="match status" value="1"/>
</dbReference>
<feature type="region of interest" description="Disordered" evidence="1">
    <location>
        <begin position="335"/>
        <end position="356"/>
    </location>
</feature>
<dbReference type="Pfam" id="PF00702">
    <property type="entry name" value="Hydrolase"/>
    <property type="match status" value="1"/>
</dbReference>
<dbReference type="HOGENOM" id="CLU_045011_13_0_1"/>
<protein>
    <recommendedName>
        <fullName evidence="4">HAD hydrolase, family IA</fullName>
    </recommendedName>
</protein>
<sequence length="356" mass="39328">MAQEDGLAMNNQNFPPIRACLFDMDGLLIDSEDAYTLVTNTILRENNRPDLPWSIKAQLQGRPGPAAGKIFHQWAQLPISREEFLKRQAELQAEMFQNCKALPGVESLLDKLKSAHTKSSAAGPSSPGGWRPGRKVHIALATSSHRRNYEIKTARMRDLFATFPPRHIIVGDDDRIPKGRGKPLPDIYLLALQAVNETVAAEGDGERPIAPEECLVFEDSVPGVEAARRAGMRVVWVAHPGLLEVYAGREEEVLAGRTGEHKEDDLDHTEGIPMRGSPGQPGEIMDGWGELLPTLEVFDYSKYGIEVLEARYTSENGQSAVNGTTDKELEEMTALADGKRHAPEEPMSEYLPKMSL</sequence>
<dbReference type="InterPro" id="IPR006439">
    <property type="entry name" value="HAD-SF_hydro_IA"/>
</dbReference>
<dbReference type="FunFam" id="1.10.150.240:FF:000001">
    <property type="entry name" value="Haloacid dehalogenase-like hydrolase domain"/>
    <property type="match status" value="1"/>
</dbReference>
<dbReference type="AlphaFoldDB" id="A0A0D2F9W0"/>
<name>A0A0D2F9W0_9EURO</name>
<evidence type="ECO:0000313" key="3">
    <source>
        <dbReference type="Proteomes" id="UP000054266"/>
    </source>
</evidence>
<keyword evidence="3" id="KW-1185">Reference proteome</keyword>
<proteinExistence type="predicted"/>
<dbReference type="Gene3D" id="1.10.150.240">
    <property type="entry name" value="Putative phosphatase, domain 2"/>
    <property type="match status" value="1"/>
</dbReference>